<dbReference type="EMBL" id="SDHX01000001">
    <property type="protein sequence ID" value="RXK56694.1"/>
    <property type="molecule type" value="Genomic_DNA"/>
</dbReference>
<dbReference type="RefSeq" id="WP_129048060.1">
    <property type="nucleotide sequence ID" value="NZ_SDHX01000001.1"/>
</dbReference>
<dbReference type="OrthoDB" id="195598at2"/>
<proteinExistence type="predicted"/>
<accession>A0A4Q1CC55</accession>
<organism evidence="1 2">
    <name type="scientific">Oleiharenicola lentus</name>
    <dbReference type="NCBI Taxonomy" id="2508720"/>
    <lineage>
        <taxon>Bacteria</taxon>
        <taxon>Pseudomonadati</taxon>
        <taxon>Verrucomicrobiota</taxon>
        <taxon>Opitutia</taxon>
        <taxon>Opitutales</taxon>
        <taxon>Opitutaceae</taxon>
        <taxon>Oleiharenicola</taxon>
    </lineage>
</organism>
<sequence>MNLSPEQKQAVSSWVAAGDNLSVVQKKLSEQFKLSLTYRDVRFLVDDLGLELKNATPKADVSDVTKAQVAKPAPAPAEKKGFVDKLKEKVGLGGGTDDAADDLPPEEAIPEDEGIPANAPVGSLTLEVDRIMRPGTVVSGTVTFSDGVSGKWGLDQYGRLMLDTGQKGYQPSAADVQTFQRELQMHLQRQGY</sequence>
<evidence type="ECO:0000313" key="2">
    <source>
        <dbReference type="Proteomes" id="UP000290218"/>
    </source>
</evidence>
<name>A0A4Q1CC55_9BACT</name>
<dbReference type="Proteomes" id="UP000290218">
    <property type="component" value="Unassembled WGS sequence"/>
</dbReference>
<dbReference type="AlphaFoldDB" id="A0A4Q1CC55"/>
<keyword evidence="2" id="KW-1185">Reference proteome</keyword>
<comment type="caution">
    <text evidence="1">The sequence shown here is derived from an EMBL/GenBank/DDBJ whole genome shotgun (WGS) entry which is preliminary data.</text>
</comment>
<gene>
    <name evidence="1" type="ORF">ESB00_12735</name>
</gene>
<protein>
    <submittedName>
        <fullName evidence="1">Uncharacterized protein</fullName>
    </submittedName>
</protein>
<reference evidence="1 2" key="1">
    <citation type="submission" date="2019-01" db="EMBL/GenBank/DDBJ databases">
        <title>Lacunisphaera sp. strain TWA-58.</title>
        <authorList>
            <person name="Chen W.-M."/>
        </authorList>
    </citation>
    <scope>NUCLEOTIDE SEQUENCE [LARGE SCALE GENOMIC DNA]</scope>
    <source>
        <strain evidence="1 2">TWA-58</strain>
    </source>
</reference>
<evidence type="ECO:0000313" key="1">
    <source>
        <dbReference type="EMBL" id="RXK56694.1"/>
    </source>
</evidence>